<dbReference type="GO" id="GO:0008241">
    <property type="term" value="F:peptidyl-dipeptidase activity"/>
    <property type="evidence" value="ECO:0007669"/>
    <property type="project" value="UniProtKB-EC"/>
</dbReference>
<dbReference type="RefSeq" id="WP_219238455.1">
    <property type="nucleotide sequence ID" value="NZ_JAHWZX010000009.1"/>
</dbReference>
<dbReference type="EMBL" id="JAHWZX010000009">
    <property type="protein sequence ID" value="MBW4331344.1"/>
    <property type="molecule type" value="Genomic_DNA"/>
</dbReference>
<feature type="chain" id="PRO_5045206722" evidence="9">
    <location>
        <begin position="27"/>
        <end position="739"/>
    </location>
</feature>
<accession>A0ABS6XMA8</accession>
<gene>
    <name evidence="11" type="primary">dcp</name>
    <name evidence="11" type="ORF">KY084_10715</name>
</gene>
<feature type="domain" description="Peptidase M3A/M3B catalytic" evidence="10">
    <location>
        <begin position="262"/>
        <end position="710"/>
    </location>
</feature>
<dbReference type="InterPro" id="IPR034005">
    <property type="entry name" value="M3A_DCP"/>
</dbReference>
<dbReference type="InterPro" id="IPR045090">
    <property type="entry name" value="Pept_M3A_M3B"/>
</dbReference>
<dbReference type="InterPro" id="IPR001567">
    <property type="entry name" value="Pept_M3A_M3B_dom"/>
</dbReference>
<dbReference type="GO" id="GO:0004180">
    <property type="term" value="F:carboxypeptidase activity"/>
    <property type="evidence" value="ECO:0007669"/>
    <property type="project" value="UniProtKB-KW"/>
</dbReference>
<proteinExistence type="inferred from homology"/>
<evidence type="ECO:0000256" key="1">
    <source>
        <dbReference type="ARBA" id="ARBA00006040"/>
    </source>
</evidence>
<keyword evidence="2 7" id="KW-0645">Protease</keyword>
<organism evidence="11 12">
    <name type="scientific">Stakelama flava</name>
    <dbReference type="NCBI Taxonomy" id="2860338"/>
    <lineage>
        <taxon>Bacteria</taxon>
        <taxon>Pseudomonadati</taxon>
        <taxon>Pseudomonadota</taxon>
        <taxon>Alphaproteobacteria</taxon>
        <taxon>Sphingomonadales</taxon>
        <taxon>Sphingomonadaceae</taxon>
        <taxon>Stakelama</taxon>
    </lineage>
</organism>
<dbReference type="EC" id="3.4.15.5" evidence="11"/>
<dbReference type="PANTHER" id="PTHR43660:SF1">
    <property type="entry name" value="DIPEPTIDYL CARBOXYPEPTIDASE"/>
    <property type="match status" value="1"/>
</dbReference>
<evidence type="ECO:0000256" key="6">
    <source>
        <dbReference type="ARBA" id="ARBA00023049"/>
    </source>
</evidence>
<keyword evidence="11" id="KW-0121">Carboxypeptidase</keyword>
<evidence type="ECO:0000313" key="12">
    <source>
        <dbReference type="Proteomes" id="UP001197214"/>
    </source>
</evidence>
<dbReference type="NCBIfam" id="NF007624">
    <property type="entry name" value="PRK10280.1"/>
    <property type="match status" value="1"/>
</dbReference>
<evidence type="ECO:0000256" key="8">
    <source>
        <dbReference type="SAM" id="MobiDB-lite"/>
    </source>
</evidence>
<comment type="caution">
    <text evidence="11">The sequence shown here is derived from an EMBL/GenBank/DDBJ whole genome shotgun (WGS) entry which is preliminary data.</text>
</comment>
<evidence type="ECO:0000256" key="9">
    <source>
        <dbReference type="SAM" id="SignalP"/>
    </source>
</evidence>
<keyword evidence="12" id="KW-1185">Reference proteome</keyword>
<comment type="cofactor">
    <cofactor evidence="7">
        <name>Zn(2+)</name>
        <dbReference type="ChEBI" id="CHEBI:29105"/>
    </cofactor>
    <text evidence="7">Binds 1 zinc ion.</text>
</comment>
<evidence type="ECO:0000256" key="4">
    <source>
        <dbReference type="ARBA" id="ARBA00022801"/>
    </source>
</evidence>
<reference evidence="11 12" key="1">
    <citation type="submission" date="2021-07" db="EMBL/GenBank/DDBJ databases">
        <title>Stakelama flava sp. nov., a novel endophytic bacterium isolated from branch of Kandelia candel.</title>
        <authorList>
            <person name="Tuo L."/>
        </authorList>
    </citation>
    <scope>NUCLEOTIDE SEQUENCE [LARGE SCALE GENOMIC DNA]</scope>
    <source>
        <strain evidence="11 12">CBK3Z-3</strain>
    </source>
</reference>
<keyword evidence="9" id="KW-0732">Signal</keyword>
<keyword evidence="6 7" id="KW-0482">Metalloprotease</keyword>
<keyword evidence="4 7" id="KW-0378">Hydrolase</keyword>
<feature type="signal peptide" evidence="9">
    <location>
        <begin position="1"/>
        <end position="26"/>
    </location>
</feature>
<evidence type="ECO:0000256" key="2">
    <source>
        <dbReference type="ARBA" id="ARBA00022670"/>
    </source>
</evidence>
<evidence type="ECO:0000259" key="10">
    <source>
        <dbReference type="Pfam" id="PF01432"/>
    </source>
</evidence>
<evidence type="ECO:0000256" key="3">
    <source>
        <dbReference type="ARBA" id="ARBA00022723"/>
    </source>
</evidence>
<evidence type="ECO:0000256" key="7">
    <source>
        <dbReference type="RuleBase" id="RU003435"/>
    </source>
</evidence>
<name>A0ABS6XMA8_9SPHN</name>
<comment type="similarity">
    <text evidence="1 7">Belongs to the peptidase M3 family.</text>
</comment>
<dbReference type="Proteomes" id="UP001197214">
    <property type="component" value="Unassembled WGS sequence"/>
</dbReference>
<dbReference type="CDD" id="cd06456">
    <property type="entry name" value="M3A_DCP"/>
    <property type="match status" value="1"/>
</dbReference>
<dbReference type="Pfam" id="PF01432">
    <property type="entry name" value="Peptidase_M3"/>
    <property type="match status" value="1"/>
</dbReference>
<evidence type="ECO:0000313" key="11">
    <source>
        <dbReference type="EMBL" id="MBW4331344.1"/>
    </source>
</evidence>
<feature type="region of interest" description="Disordered" evidence="8">
    <location>
        <begin position="711"/>
        <end position="739"/>
    </location>
</feature>
<evidence type="ECO:0000256" key="5">
    <source>
        <dbReference type="ARBA" id="ARBA00022833"/>
    </source>
</evidence>
<keyword evidence="3 7" id="KW-0479">Metal-binding</keyword>
<sequence length="739" mass="82000">MRLSPVHVATALALATSAMTPISVDAAPVQARQGHANPLLSESTLPYNAPRFDQIQDSDYLPAIEQGMKQHIAEIEKIANNPAAPTFDNTLVAMEKSGRLLTRATNTFFNIVSANTNDTLQEVQTRVAPELTAHSDAIYLNDKLFNRVDALYKKRDQLNLTPEQAMLLQVYHDDFLHAGAQLSAEDKTKLKEMNKQISTLETAFQQKLLAASKDGALIVDTKEELAGLSDAQIAAAAQAAKDRGLDGKYALTLQNTTQQPLLQSLENRATRKALFENSWLRAERGDANDTRETISKLAHLRAQKAKLLGFDSYSAYVLADQMAKTPAAVDSFMAKLVPATAAREKTEAAAIQAMIKQSGEDFELKPWDWNLYAEKVRKAKYDLDEDQVKPYFELNKVLEDGVFYAANQMYGLTFKERKDIPVYQPDVRVFEVFDSDGSQLGLMYFDYFKRDNKSGGAWMSNFVGQSKLLGTKPVIYNVCNFAKPAAGQPALISFDDVTTMFHEFGHALHGLFADQTYPTLSGTNVARDFVEFPSQFNEHWALEPEVLKHYAVNYKTGEPIPDALVAKIKKAATFNQGYSLGELLAASKLDLAWHALPADAPEQNVDTFEAKTLADMGLDIKDVPPRYRSSYFQHIWSNGYASGYYAYQWTEMLDDDAYSWFEKHGGMTRENGQRFRDLILSKGHTMDYGPMFRAFYGRDPEIGPMLEARGLTAAGDSGDTAAPTADGPAQAPAGDTPVK</sequence>
<keyword evidence="5 7" id="KW-0862">Zinc</keyword>
<dbReference type="PANTHER" id="PTHR43660">
    <property type="entry name" value="DIPEPTIDYL CARBOXYPEPTIDASE"/>
    <property type="match status" value="1"/>
</dbReference>
<protein>
    <submittedName>
        <fullName evidence="11">Peptidyl-dipeptidase Dcp</fullName>
        <ecNumber evidence="11">3.4.15.5</ecNumber>
    </submittedName>
</protein>